<keyword evidence="2" id="KW-1185">Reference proteome</keyword>
<dbReference type="OrthoDB" id="2193740at2759"/>
<dbReference type="AlphaFoldDB" id="I3EFP5"/>
<accession>I3EFP5</accession>
<name>I3EFP5_NEMP3</name>
<dbReference type="InParanoid" id="I3EFP5"/>
<sequence>MKNRTCTYMTYLARARYDLAVLKNTLKTKLNTYIDNNKNIMYNDNSIVYNIYTYIHNYTEYKVCEYARSKECSKCDKDIYICGINCKLCGVYICAYCACRYKYVYMCSSCYSLVRECNNAKPEKDQNYSESSCPMQETAHEKGANNKTGLVRAVCSPNTLAYYAELEKCLKHPNQKSIKRLLSILNSHKIDSSIEDPCAPGDINHKIQQNILIRMKIAVCDWYVYKAREERYLTLFEQLEYLEVLRTESISNNKDDAPITMAIQEILKEIADTDEK</sequence>
<dbReference type="Proteomes" id="UP000002872">
    <property type="component" value="Unassembled WGS sequence"/>
</dbReference>
<dbReference type="EMBL" id="GL870879">
    <property type="protein sequence ID" value="EIJ88042.1"/>
    <property type="molecule type" value="Genomic_DNA"/>
</dbReference>
<dbReference type="OMA" id="ICGINCK"/>
<organism evidence="1 2">
    <name type="scientific">Nematocida parisii (strain ERTm3)</name>
    <name type="common">Nematode killer fungus</name>
    <dbReference type="NCBI Taxonomy" id="935791"/>
    <lineage>
        <taxon>Eukaryota</taxon>
        <taxon>Fungi</taxon>
        <taxon>Fungi incertae sedis</taxon>
        <taxon>Microsporidia</taxon>
        <taxon>Nematocida</taxon>
    </lineage>
</organism>
<dbReference type="VEuPathDB" id="MicrosporidiaDB:NEQG_01486"/>
<dbReference type="HOGENOM" id="CLU_885937_0_0_1"/>
<reference evidence="1" key="1">
    <citation type="submission" date="2011-01" db="EMBL/GenBank/DDBJ databases">
        <title>The Genome Sequence of Nematocida parisii strain ERTm3.</title>
        <authorList>
            <consortium name="The Broad Institute Genome Sequencing Platform"/>
            <consortium name="The Broad Institute Genome Sequencing Center for Infectious Disease"/>
            <person name="Cuomo C."/>
            <person name="Troemel E."/>
            <person name="Young S.K."/>
            <person name="Zeng Q."/>
            <person name="Gargeya S."/>
            <person name="Fitzgerald M."/>
            <person name="Haas B."/>
            <person name="Abouelleil A."/>
            <person name="Alvarado L."/>
            <person name="Arachchi H.M."/>
            <person name="Berlin A."/>
            <person name="Chapman S.B."/>
            <person name="Gearin G."/>
            <person name="Goldberg J."/>
            <person name="Griggs A."/>
            <person name="Gujja S."/>
            <person name="Hansen M."/>
            <person name="Heiman D."/>
            <person name="Howarth C."/>
            <person name="Larimer J."/>
            <person name="Lui A."/>
            <person name="MacDonald P.J.P."/>
            <person name="McCowen C."/>
            <person name="Montmayeur A."/>
            <person name="Murphy C."/>
            <person name="Neiman D."/>
            <person name="Pearson M."/>
            <person name="Priest M."/>
            <person name="Roberts A."/>
            <person name="Saif S."/>
            <person name="Shea T."/>
            <person name="Sisk P."/>
            <person name="Stolte C."/>
            <person name="Sykes S."/>
            <person name="Wortman J."/>
            <person name="Nusbaum C."/>
            <person name="Birren B."/>
        </authorList>
    </citation>
    <scope>NUCLEOTIDE SEQUENCE</scope>
    <source>
        <strain evidence="1">ERTm3</strain>
    </source>
</reference>
<evidence type="ECO:0000313" key="2">
    <source>
        <dbReference type="Proteomes" id="UP000002872"/>
    </source>
</evidence>
<proteinExistence type="predicted"/>
<evidence type="ECO:0000313" key="1">
    <source>
        <dbReference type="EMBL" id="EIJ88042.1"/>
    </source>
</evidence>
<gene>
    <name evidence="1" type="ORF">NEQG_01486</name>
</gene>
<protein>
    <submittedName>
        <fullName evidence="1">Uncharacterized protein</fullName>
    </submittedName>
</protein>